<proteinExistence type="inferred from homology"/>
<sequence>MNSIINANNAIVDEPFEKFLKQLKKVHYGIQARAKNHQTLLTKKAQKELGPKYPIEVFNYETELSNLDEHILSEEDLIEEMYSFLQGSTRPQSHLSLFNMVPEPMVDAVVSSCISTIYNVNSLMDMYGGKSLLIEQKVARTIGQWINWNESYGIACNGGKITMLYAIKSAISRIAPESQREGIPNNLVVMVNEGGHYCVEHICSLLGIGAINCLRVPINAEGKMNMTALEQLLAIQVEKGNRIAAIICCGGTTINFCCDETLLVSQLVDRFVDDHQLDYRPYLHLDSVIGWIYFTLLRESETEIRNLGIPASILNKFLEVRKRFLGLASFDSFGVDFHKDGLCPYSSSFFISRNSNCFNMLTQGNYTYGSQDLEFEQFRAYRYTLENSRPSQGILASWIMLKKLGRNGLLQYLVKLHKAQSRLIKKMEHRNLFKVLNSSSLGWEIVFSIDFTMLLSAERENFDAHQVAMAFMQRCWDKVNKGEVFPFFSIVPDYKTDHNSDHKTTAFLLYPMQTDLSSASIDKILNDITNEVIAFQKEIIVNSKSLTTRILEKPIR</sequence>
<gene>
    <name evidence="3" type="ORF">EG352_03340</name>
</gene>
<evidence type="ECO:0000256" key="2">
    <source>
        <dbReference type="ARBA" id="ARBA00022793"/>
    </source>
</evidence>
<comment type="similarity">
    <text evidence="1">Belongs to the group II decarboxylase family.</text>
</comment>
<dbReference type="Proteomes" id="UP000269015">
    <property type="component" value="Chromosome"/>
</dbReference>
<reference evidence="3 4" key="1">
    <citation type="submission" date="2018-11" db="EMBL/GenBank/DDBJ databases">
        <title>Proposal to divide the Flavobacteriaceae and reorganize its genera based on Amino Acid Identity values calculated from whole genome sequences.</title>
        <authorList>
            <person name="Nicholson A.C."/>
            <person name="Gulvik C.A."/>
            <person name="Whitney A.M."/>
            <person name="Humrighouse B.W."/>
            <person name="Bell M."/>
            <person name="Holmes B."/>
            <person name="Steigerwalt A.G."/>
            <person name="Villarma A."/>
            <person name="Sheth M."/>
            <person name="Batra D."/>
            <person name="Pryor J."/>
            <person name="Bernardet J.-F."/>
            <person name="Hugo C."/>
            <person name="Kampfer P."/>
            <person name="Newman J."/>
            <person name="McQuiston J.R."/>
        </authorList>
    </citation>
    <scope>NUCLEOTIDE SEQUENCE [LARGE SCALE GENOMIC DNA]</scope>
    <source>
        <strain evidence="3 4">H5559</strain>
    </source>
</reference>
<dbReference type="RefSeq" id="WP_061085442.1">
    <property type="nucleotide sequence ID" value="NZ_CP033930.1"/>
</dbReference>
<keyword evidence="2" id="KW-0456">Lyase</keyword>
<dbReference type="Gene3D" id="3.40.640.10">
    <property type="entry name" value="Type I PLP-dependent aspartate aminotransferase-like (Major domain)"/>
    <property type="match status" value="1"/>
</dbReference>
<dbReference type="InterPro" id="IPR015421">
    <property type="entry name" value="PyrdxlP-dep_Trfase_major"/>
</dbReference>
<dbReference type="PANTHER" id="PTHR45677">
    <property type="entry name" value="GLUTAMATE DECARBOXYLASE-RELATED"/>
    <property type="match status" value="1"/>
</dbReference>
<dbReference type="PANTHER" id="PTHR45677:SF8">
    <property type="entry name" value="CYSTEINE SULFINIC ACID DECARBOXYLASE"/>
    <property type="match status" value="1"/>
</dbReference>
<dbReference type="AlphaFoldDB" id="A0AAD1DU97"/>
<protein>
    <recommendedName>
        <fullName evidence="5">L-2,4-diaminobutyrate decarboxylase</fullName>
    </recommendedName>
</protein>
<dbReference type="GO" id="GO:0005737">
    <property type="term" value="C:cytoplasm"/>
    <property type="evidence" value="ECO:0007669"/>
    <property type="project" value="TreeGrafter"/>
</dbReference>
<dbReference type="EMBL" id="CP033930">
    <property type="protein sequence ID" value="AZB16874.1"/>
    <property type="molecule type" value="Genomic_DNA"/>
</dbReference>
<dbReference type="SUPFAM" id="SSF53383">
    <property type="entry name" value="PLP-dependent transferases"/>
    <property type="match status" value="1"/>
</dbReference>
<evidence type="ECO:0008006" key="5">
    <source>
        <dbReference type="Google" id="ProtNLM"/>
    </source>
</evidence>
<evidence type="ECO:0000313" key="4">
    <source>
        <dbReference type="Proteomes" id="UP000269015"/>
    </source>
</evidence>
<name>A0AAD1DU97_CHRID</name>
<evidence type="ECO:0000256" key="1">
    <source>
        <dbReference type="ARBA" id="ARBA00009533"/>
    </source>
</evidence>
<dbReference type="GO" id="GO:0016831">
    <property type="term" value="F:carboxy-lyase activity"/>
    <property type="evidence" value="ECO:0007669"/>
    <property type="project" value="UniProtKB-KW"/>
</dbReference>
<accession>A0AAD1DU97</accession>
<organism evidence="3 4">
    <name type="scientific">Chryseobacterium indologenes</name>
    <name type="common">Flavobacterium indologenes</name>
    <dbReference type="NCBI Taxonomy" id="253"/>
    <lineage>
        <taxon>Bacteria</taxon>
        <taxon>Pseudomonadati</taxon>
        <taxon>Bacteroidota</taxon>
        <taxon>Flavobacteriia</taxon>
        <taxon>Flavobacteriales</taxon>
        <taxon>Weeksellaceae</taxon>
        <taxon>Chryseobacterium group</taxon>
        <taxon>Chryseobacterium</taxon>
    </lineage>
</organism>
<evidence type="ECO:0000313" key="3">
    <source>
        <dbReference type="EMBL" id="AZB16874.1"/>
    </source>
</evidence>
<keyword evidence="2" id="KW-0210">Decarboxylase</keyword>
<dbReference type="InterPro" id="IPR015424">
    <property type="entry name" value="PyrdxlP-dep_Trfase"/>
</dbReference>